<proteinExistence type="predicted"/>
<reference evidence="4" key="1">
    <citation type="journal article" date="2023" name="Mol. Phylogenet. Evol.">
        <title>Genome-scale phylogeny and comparative genomics of the fungal order Sordariales.</title>
        <authorList>
            <person name="Hensen N."/>
            <person name="Bonometti L."/>
            <person name="Westerberg I."/>
            <person name="Brannstrom I.O."/>
            <person name="Guillou S."/>
            <person name="Cros-Aarteil S."/>
            <person name="Calhoun S."/>
            <person name="Haridas S."/>
            <person name="Kuo A."/>
            <person name="Mondo S."/>
            <person name="Pangilinan J."/>
            <person name="Riley R."/>
            <person name="LaButti K."/>
            <person name="Andreopoulos B."/>
            <person name="Lipzen A."/>
            <person name="Chen C."/>
            <person name="Yan M."/>
            <person name="Daum C."/>
            <person name="Ng V."/>
            <person name="Clum A."/>
            <person name="Steindorff A."/>
            <person name="Ohm R.A."/>
            <person name="Martin F."/>
            <person name="Silar P."/>
            <person name="Natvig D.O."/>
            <person name="Lalanne C."/>
            <person name="Gautier V."/>
            <person name="Ament-Velasquez S.L."/>
            <person name="Kruys A."/>
            <person name="Hutchinson M.I."/>
            <person name="Powell A.J."/>
            <person name="Barry K."/>
            <person name="Miller A.N."/>
            <person name="Grigoriev I.V."/>
            <person name="Debuchy R."/>
            <person name="Gladieux P."/>
            <person name="Hiltunen Thoren M."/>
            <person name="Johannesson H."/>
        </authorList>
    </citation>
    <scope>NUCLEOTIDE SEQUENCE [LARGE SCALE GENOMIC DNA]</scope>
    <source>
        <strain evidence="4">CBS 284.82</strain>
    </source>
</reference>
<dbReference type="AlphaFoldDB" id="A0AAN6SM84"/>
<gene>
    <name evidence="3" type="ORF">C8A01DRAFT_20173</name>
</gene>
<feature type="compositionally biased region" description="Basic and acidic residues" evidence="1">
    <location>
        <begin position="124"/>
        <end position="142"/>
    </location>
</feature>
<dbReference type="EMBL" id="MU854574">
    <property type="protein sequence ID" value="KAK4032804.1"/>
    <property type="molecule type" value="Genomic_DNA"/>
</dbReference>
<feature type="compositionally biased region" description="Pro residues" evidence="1">
    <location>
        <begin position="24"/>
        <end position="33"/>
    </location>
</feature>
<evidence type="ECO:0000256" key="1">
    <source>
        <dbReference type="SAM" id="MobiDB-lite"/>
    </source>
</evidence>
<accession>A0AAN6SM84</accession>
<name>A0AAN6SM84_9PEZI</name>
<feature type="region of interest" description="Disordered" evidence="1">
    <location>
        <begin position="108"/>
        <end position="177"/>
    </location>
</feature>
<evidence type="ECO:0000313" key="4">
    <source>
        <dbReference type="Proteomes" id="UP001303115"/>
    </source>
</evidence>
<keyword evidence="4" id="KW-1185">Reference proteome</keyword>
<feature type="compositionally biased region" description="Basic and acidic residues" evidence="1">
    <location>
        <begin position="167"/>
        <end position="177"/>
    </location>
</feature>
<comment type="caution">
    <text evidence="3">The sequence shown here is derived from an EMBL/GenBank/DDBJ whole genome shotgun (WGS) entry which is preliminary data.</text>
</comment>
<feature type="region of interest" description="Disordered" evidence="1">
    <location>
        <begin position="20"/>
        <end position="48"/>
    </location>
</feature>
<feature type="transmembrane region" description="Helical" evidence="2">
    <location>
        <begin position="66"/>
        <end position="87"/>
    </location>
</feature>
<evidence type="ECO:0000256" key="2">
    <source>
        <dbReference type="SAM" id="Phobius"/>
    </source>
</evidence>
<sequence>MPAISRAVNIITRTIQARETPYFTSPPPFPPFRQPDDTDDGDGVPFRLDPDDLHADDDNSLSGGTIAAIVVSVVVFFVILTGLLAYLTYRRRKARKIEIALKEESVSDTAATVSGALDPPPPYDEVHLDTRHPGEQRWDSRSDVSGISEEEDSDAMGSHATVTDGLAPERHSGSGVS</sequence>
<protein>
    <submittedName>
        <fullName evidence="3">Uncharacterized protein</fullName>
    </submittedName>
</protein>
<dbReference type="Proteomes" id="UP001303115">
    <property type="component" value="Unassembled WGS sequence"/>
</dbReference>
<keyword evidence="2" id="KW-0812">Transmembrane</keyword>
<evidence type="ECO:0000313" key="3">
    <source>
        <dbReference type="EMBL" id="KAK4032804.1"/>
    </source>
</evidence>
<keyword evidence="2" id="KW-0472">Membrane</keyword>
<keyword evidence="2" id="KW-1133">Transmembrane helix</keyword>
<organism evidence="3 4">
    <name type="scientific">Parachaetomium inaequale</name>
    <dbReference type="NCBI Taxonomy" id="2588326"/>
    <lineage>
        <taxon>Eukaryota</taxon>
        <taxon>Fungi</taxon>
        <taxon>Dikarya</taxon>
        <taxon>Ascomycota</taxon>
        <taxon>Pezizomycotina</taxon>
        <taxon>Sordariomycetes</taxon>
        <taxon>Sordariomycetidae</taxon>
        <taxon>Sordariales</taxon>
        <taxon>Chaetomiaceae</taxon>
        <taxon>Parachaetomium</taxon>
    </lineage>
</organism>